<keyword evidence="3" id="KW-1185">Reference proteome</keyword>
<feature type="compositionally biased region" description="Basic and acidic residues" evidence="1">
    <location>
        <begin position="149"/>
        <end position="161"/>
    </location>
</feature>
<feature type="compositionally biased region" description="Basic residues" evidence="1">
    <location>
        <begin position="44"/>
        <end position="61"/>
    </location>
</feature>
<evidence type="ECO:0000313" key="3">
    <source>
        <dbReference type="Proteomes" id="UP000016924"/>
    </source>
</evidence>
<evidence type="ECO:0000313" key="2">
    <source>
        <dbReference type="EMBL" id="EON67529.1"/>
    </source>
</evidence>
<feature type="compositionally biased region" description="Acidic residues" evidence="1">
    <location>
        <begin position="127"/>
        <end position="145"/>
    </location>
</feature>
<feature type="region of interest" description="Disordered" evidence="1">
    <location>
        <begin position="111"/>
        <end position="185"/>
    </location>
</feature>
<dbReference type="HOGENOM" id="CLU_1461231_0_0_1"/>
<proteinExistence type="predicted"/>
<dbReference type="RefSeq" id="XP_007782846.1">
    <property type="nucleotide sequence ID" value="XM_007784656.1"/>
</dbReference>
<sequence>MGKRKVTFAVEEEANLLDTPFEGGSMEAIGATDREERNVPVPPRKPKPTPKSRKSRKRKVTAKASAKDNAPEIPYQEGPDPFAVLEDQNKALDAHIAKKQKLLQTLRKKFKVTTKIPEEAGKGQEAHEDEEAEEREDTEDSEDSAPEIPYREGSEKFWGVEEERELQQLLAAQPKPKKGKRARRN</sequence>
<organism evidence="2 3">
    <name type="scientific">Coniosporium apollinis (strain CBS 100218)</name>
    <name type="common">Rock-inhabiting black yeast</name>
    <dbReference type="NCBI Taxonomy" id="1168221"/>
    <lineage>
        <taxon>Eukaryota</taxon>
        <taxon>Fungi</taxon>
        <taxon>Dikarya</taxon>
        <taxon>Ascomycota</taxon>
        <taxon>Pezizomycotina</taxon>
        <taxon>Dothideomycetes</taxon>
        <taxon>Dothideomycetes incertae sedis</taxon>
        <taxon>Coniosporium</taxon>
    </lineage>
</organism>
<gene>
    <name evidence="2" type="ORF">W97_06897</name>
</gene>
<dbReference type="EMBL" id="JH767588">
    <property type="protein sequence ID" value="EON67529.1"/>
    <property type="molecule type" value="Genomic_DNA"/>
</dbReference>
<dbReference type="AlphaFoldDB" id="R7Z0F8"/>
<reference evidence="3" key="1">
    <citation type="submission" date="2012-06" db="EMBL/GenBank/DDBJ databases">
        <title>The genome sequence of Coniosporium apollinis CBS 100218.</title>
        <authorList>
            <consortium name="The Broad Institute Genome Sequencing Platform"/>
            <person name="Cuomo C."/>
            <person name="Gorbushina A."/>
            <person name="Noack S."/>
            <person name="Walker B."/>
            <person name="Young S.K."/>
            <person name="Zeng Q."/>
            <person name="Gargeya S."/>
            <person name="Fitzgerald M."/>
            <person name="Haas B."/>
            <person name="Abouelleil A."/>
            <person name="Alvarado L."/>
            <person name="Arachchi H.M."/>
            <person name="Berlin A.M."/>
            <person name="Chapman S.B."/>
            <person name="Goldberg J."/>
            <person name="Griggs A."/>
            <person name="Gujja S."/>
            <person name="Hansen M."/>
            <person name="Howarth C."/>
            <person name="Imamovic A."/>
            <person name="Larimer J."/>
            <person name="McCowan C."/>
            <person name="Montmayeur A."/>
            <person name="Murphy C."/>
            <person name="Neiman D."/>
            <person name="Pearson M."/>
            <person name="Priest M."/>
            <person name="Roberts A."/>
            <person name="Saif S."/>
            <person name="Shea T."/>
            <person name="Sisk P."/>
            <person name="Sykes S."/>
            <person name="Wortman J."/>
            <person name="Nusbaum C."/>
            <person name="Birren B."/>
        </authorList>
    </citation>
    <scope>NUCLEOTIDE SEQUENCE [LARGE SCALE GENOMIC DNA]</scope>
    <source>
        <strain evidence="3">CBS 100218</strain>
    </source>
</reference>
<feature type="compositionally biased region" description="Basic residues" evidence="1">
    <location>
        <begin position="175"/>
        <end position="185"/>
    </location>
</feature>
<feature type="compositionally biased region" description="Basic and acidic residues" evidence="1">
    <location>
        <begin position="116"/>
        <end position="126"/>
    </location>
</feature>
<evidence type="ECO:0000256" key="1">
    <source>
        <dbReference type="SAM" id="MobiDB-lite"/>
    </source>
</evidence>
<feature type="region of interest" description="Disordered" evidence="1">
    <location>
        <begin position="14"/>
        <end position="86"/>
    </location>
</feature>
<dbReference type="GeneID" id="19904208"/>
<dbReference type="Proteomes" id="UP000016924">
    <property type="component" value="Unassembled WGS sequence"/>
</dbReference>
<dbReference type="OrthoDB" id="10609682at2759"/>
<accession>R7Z0F8</accession>
<name>R7Z0F8_CONA1</name>
<protein>
    <submittedName>
        <fullName evidence="2">Uncharacterized protein</fullName>
    </submittedName>
</protein>